<accession>A0ABW9ZN29</accession>
<evidence type="ECO:0000256" key="1">
    <source>
        <dbReference type="SAM" id="MobiDB-lite"/>
    </source>
</evidence>
<name>A0ABW9ZN29_9BACT</name>
<comment type="caution">
    <text evidence="2">The sequence shown here is derived from an EMBL/GenBank/DDBJ whole genome shotgun (WGS) entry which is preliminary data.</text>
</comment>
<protein>
    <submittedName>
        <fullName evidence="2">Uncharacterized protein</fullName>
    </submittedName>
</protein>
<evidence type="ECO:0000313" key="2">
    <source>
        <dbReference type="EMBL" id="NCI48481.1"/>
    </source>
</evidence>
<evidence type="ECO:0000313" key="3">
    <source>
        <dbReference type="Proteomes" id="UP000753802"/>
    </source>
</evidence>
<dbReference type="EMBL" id="JAACJS010000002">
    <property type="protein sequence ID" value="NCI48481.1"/>
    <property type="molecule type" value="Genomic_DNA"/>
</dbReference>
<feature type="region of interest" description="Disordered" evidence="1">
    <location>
        <begin position="1"/>
        <end position="20"/>
    </location>
</feature>
<sequence length="99" mass="11488">MTRERVKGGEKNENSGKRWTEPELQQVLDLFLHDTTLKIHETNPSIIALALKINRTVRSIEAQLLMFRNLGKHGDYSYGNMNKLCKKLWIQHLQSVKSV</sequence>
<dbReference type="Proteomes" id="UP000753802">
    <property type="component" value="Unassembled WGS sequence"/>
</dbReference>
<proteinExistence type="predicted"/>
<keyword evidence="3" id="KW-1185">Reference proteome</keyword>
<organism evidence="2 3">
    <name type="scientific">Sediminibacterium roseum</name>
    <dbReference type="NCBI Taxonomy" id="1978412"/>
    <lineage>
        <taxon>Bacteria</taxon>
        <taxon>Pseudomonadati</taxon>
        <taxon>Bacteroidota</taxon>
        <taxon>Chitinophagia</taxon>
        <taxon>Chitinophagales</taxon>
        <taxon>Chitinophagaceae</taxon>
        <taxon>Sediminibacterium</taxon>
    </lineage>
</organism>
<dbReference type="RefSeq" id="WP_161816805.1">
    <property type="nucleotide sequence ID" value="NZ_JAACJS010000002.1"/>
</dbReference>
<gene>
    <name evidence="2" type="ORF">GWC95_01010</name>
</gene>
<reference evidence="2 3" key="1">
    <citation type="submission" date="2020-01" db="EMBL/GenBank/DDBJ databases">
        <title>Genome analysis.</title>
        <authorList>
            <person name="Wu S."/>
            <person name="Wang G."/>
        </authorList>
    </citation>
    <scope>NUCLEOTIDE SEQUENCE [LARGE SCALE GENOMIC DNA]</scope>
    <source>
        <strain evidence="2 3">SYL130</strain>
    </source>
</reference>